<dbReference type="Gramene" id="KQK16262">
    <property type="protein sequence ID" value="KQK16262"/>
    <property type="gene ID" value="BRADI_1g27846v3"/>
</dbReference>
<dbReference type="AlphaFoldDB" id="A0A0Q3NFV5"/>
<feature type="region of interest" description="Disordered" evidence="1">
    <location>
        <begin position="71"/>
        <end position="92"/>
    </location>
</feature>
<accession>A0A0Q3NFV5</accession>
<dbReference type="EMBL" id="CM000880">
    <property type="protein sequence ID" value="KQK16262.1"/>
    <property type="molecule type" value="Genomic_DNA"/>
</dbReference>
<protein>
    <submittedName>
        <fullName evidence="2 3">Uncharacterized protein</fullName>
    </submittedName>
</protein>
<dbReference type="InParanoid" id="A0A0Q3NFV5"/>
<sequence>MPAVGIRFPDLPPQPANHYPERVSLSLFLSPFVSLSRVSPKNHCRARAIIILNHCRARAIIIFPAGRRRHSRSTTVDGFRRNRPLKAASSRQ</sequence>
<reference evidence="2 3" key="1">
    <citation type="journal article" date="2010" name="Nature">
        <title>Genome sequencing and analysis of the model grass Brachypodium distachyon.</title>
        <authorList>
            <consortium name="International Brachypodium Initiative"/>
        </authorList>
    </citation>
    <scope>NUCLEOTIDE SEQUENCE [LARGE SCALE GENOMIC DNA]</scope>
    <source>
        <strain evidence="2 3">Bd21</strain>
    </source>
</reference>
<gene>
    <name evidence="2" type="ORF">BRADI_1g27846v3</name>
</gene>
<keyword evidence="4" id="KW-1185">Reference proteome</keyword>
<evidence type="ECO:0000313" key="3">
    <source>
        <dbReference type="EnsemblPlants" id="KQK16262"/>
    </source>
</evidence>
<dbReference type="EnsemblPlants" id="KQK16262">
    <property type="protein sequence ID" value="KQK16262"/>
    <property type="gene ID" value="BRADI_1g27846v3"/>
</dbReference>
<reference evidence="3" key="3">
    <citation type="submission" date="2018-08" db="UniProtKB">
        <authorList>
            <consortium name="EnsemblPlants"/>
        </authorList>
    </citation>
    <scope>IDENTIFICATION</scope>
    <source>
        <strain evidence="3">cv. Bd21</strain>
    </source>
</reference>
<evidence type="ECO:0000313" key="2">
    <source>
        <dbReference type="EMBL" id="KQK16262.1"/>
    </source>
</evidence>
<name>A0A0Q3NFV5_BRADI</name>
<evidence type="ECO:0000313" key="4">
    <source>
        <dbReference type="Proteomes" id="UP000008810"/>
    </source>
</evidence>
<proteinExistence type="predicted"/>
<organism evidence="2">
    <name type="scientific">Brachypodium distachyon</name>
    <name type="common">Purple false brome</name>
    <name type="synonym">Trachynia distachya</name>
    <dbReference type="NCBI Taxonomy" id="15368"/>
    <lineage>
        <taxon>Eukaryota</taxon>
        <taxon>Viridiplantae</taxon>
        <taxon>Streptophyta</taxon>
        <taxon>Embryophyta</taxon>
        <taxon>Tracheophyta</taxon>
        <taxon>Spermatophyta</taxon>
        <taxon>Magnoliopsida</taxon>
        <taxon>Liliopsida</taxon>
        <taxon>Poales</taxon>
        <taxon>Poaceae</taxon>
        <taxon>BOP clade</taxon>
        <taxon>Pooideae</taxon>
        <taxon>Stipodae</taxon>
        <taxon>Brachypodieae</taxon>
        <taxon>Brachypodium</taxon>
    </lineage>
</organism>
<dbReference type="Proteomes" id="UP000008810">
    <property type="component" value="Chromosome 1"/>
</dbReference>
<evidence type="ECO:0000256" key="1">
    <source>
        <dbReference type="SAM" id="MobiDB-lite"/>
    </source>
</evidence>
<reference evidence="2" key="2">
    <citation type="submission" date="2017-06" db="EMBL/GenBank/DDBJ databases">
        <title>WGS assembly of Brachypodium distachyon.</title>
        <authorList>
            <consortium name="The International Brachypodium Initiative"/>
            <person name="Lucas S."/>
            <person name="Harmon-Smith M."/>
            <person name="Lail K."/>
            <person name="Tice H."/>
            <person name="Grimwood J."/>
            <person name="Bruce D."/>
            <person name="Barry K."/>
            <person name="Shu S."/>
            <person name="Lindquist E."/>
            <person name="Wang M."/>
            <person name="Pitluck S."/>
            <person name="Vogel J.P."/>
            <person name="Garvin D.F."/>
            <person name="Mockler T.C."/>
            <person name="Schmutz J."/>
            <person name="Rokhsar D."/>
            <person name="Bevan M.W."/>
        </authorList>
    </citation>
    <scope>NUCLEOTIDE SEQUENCE</scope>
    <source>
        <strain evidence="2">Bd21</strain>
    </source>
</reference>